<proteinExistence type="predicted"/>
<feature type="compositionally biased region" description="Basic and acidic residues" evidence="1">
    <location>
        <begin position="69"/>
        <end position="82"/>
    </location>
</feature>
<comment type="caution">
    <text evidence="2">The sequence shown here is derived from an EMBL/GenBank/DDBJ whole genome shotgun (WGS) entry which is preliminary data.</text>
</comment>
<evidence type="ECO:0000256" key="1">
    <source>
        <dbReference type="SAM" id="MobiDB-lite"/>
    </source>
</evidence>
<sequence>MHSGGRPGPFTPRCSLRHPHCLPRWAVVPGRTHLLRSYPRPVPAAWSPRARWRLPNCACAPGSAADYGGSRDRAQDPVRRECGPPASRPPGACVTFGTTATW</sequence>
<name>A0ABQ9TWW6_SAGOE</name>
<gene>
    <name evidence="2" type="ORF">P7K49_035200</name>
</gene>
<feature type="region of interest" description="Disordered" evidence="1">
    <location>
        <begin position="63"/>
        <end position="90"/>
    </location>
</feature>
<keyword evidence="3" id="KW-1185">Reference proteome</keyword>
<organism evidence="2 3">
    <name type="scientific">Saguinus oedipus</name>
    <name type="common">Cotton-top tamarin</name>
    <name type="synonym">Oedipomidas oedipus</name>
    <dbReference type="NCBI Taxonomy" id="9490"/>
    <lineage>
        <taxon>Eukaryota</taxon>
        <taxon>Metazoa</taxon>
        <taxon>Chordata</taxon>
        <taxon>Craniata</taxon>
        <taxon>Vertebrata</taxon>
        <taxon>Euteleostomi</taxon>
        <taxon>Mammalia</taxon>
        <taxon>Eutheria</taxon>
        <taxon>Euarchontoglires</taxon>
        <taxon>Primates</taxon>
        <taxon>Haplorrhini</taxon>
        <taxon>Platyrrhini</taxon>
        <taxon>Cebidae</taxon>
        <taxon>Callitrichinae</taxon>
        <taxon>Saguinus</taxon>
    </lineage>
</organism>
<dbReference type="Proteomes" id="UP001266305">
    <property type="component" value="Unassembled WGS sequence"/>
</dbReference>
<evidence type="ECO:0000313" key="2">
    <source>
        <dbReference type="EMBL" id="KAK2089293.1"/>
    </source>
</evidence>
<accession>A0ABQ9TWW6</accession>
<protein>
    <submittedName>
        <fullName evidence="2">Uncharacterized protein</fullName>
    </submittedName>
</protein>
<evidence type="ECO:0000313" key="3">
    <source>
        <dbReference type="Proteomes" id="UP001266305"/>
    </source>
</evidence>
<reference evidence="2 3" key="1">
    <citation type="submission" date="2023-05" db="EMBL/GenBank/DDBJ databases">
        <title>B98-5 Cell Line De Novo Hybrid Assembly: An Optical Mapping Approach.</title>
        <authorList>
            <person name="Kananen K."/>
            <person name="Auerbach J.A."/>
            <person name="Kautto E."/>
            <person name="Blachly J.S."/>
        </authorList>
    </citation>
    <scope>NUCLEOTIDE SEQUENCE [LARGE SCALE GENOMIC DNA]</scope>
    <source>
        <strain evidence="2">B95-8</strain>
        <tissue evidence="2">Cell line</tissue>
    </source>
</reference>
<dbReference type="EMBL" id="JASSZA010000019">
    <property type="protein sequence ID" value="KAK2089293.1"/>
    <property type="molecule type" value="Genomic_DNA"/>
</dbReference>